<evidence type="ECO:0000313" key="8">
    <source>
        <dbReference type="EMBL" id="CAF0761740.1"/>
    </source>
</evidence>
<accession>A0A813QQL2</accession>
<evidence type="ECO:0000256" key="2">
    <source>
        <dbReference type="ARBA" id="ARBA00022664"/>
    </source>
</evidence>
<evidence type="ECO:0000313" key="10">
    <source>
        <dbReference type="EMBL" id="CAF0815759.1"/>
    </source>
</evidence>
<keyword evidence="4" id="KW-0508">mRNA splicing</keyword>
<dbReference type="PRINTS" id="PR00320">
    <property type="entry name" value="GPROTEINBRPT"/>
</dbReference>
<keyword evidence="2" id="KW-0507">mRNA processing</keyword>
<name>A0A813QQL2_9BILA</name>
<sequence length="363" mass="40080">MSSTTLRQVPITCNGHTRPVVDLRFSDVTKYSYFLISACKDGIPMLREGDTGDWIGSFIGHKGAVWGATITGNAELAATAGSDFTAKLWDAQTGTELQTFEHKHIVRSVDFSSINKEWLLTGSNEKVIKIYDVTAPTEPVKIFSGHTGAVKKAIFMDSKRICTASDDKTIKIFDIDSGNCISTIDFPSPPNSIEISRDGQASLLITHGKKVEIYDSNTLNKLQSIEMPCEMNTATFHPTAREFVCGGLDLRIYKYNFETGVELESYKGHFGPIHCMSYSPDGEVYASGSEDGTLRLWQNTVGSTYGLWEMVTLELDSRHLKNKLQSAKSDDIIAEVNICMICSAEINITIFVSSSQDTFIDQT</sequence>
<evidence type="ECO:0000256" key="5">
    <source>
        <dbReference type="ARBA" id="ARBA00038394"/>
    </source>
</evidence>
<dbReference type="PANTHER" id="PTHR19877:SF13">
    <property type="entry name" value="SERINE-THREONINE KINASE RECEPTOR-ASSOCIATED PROTEIN"/>
    <property type="match status" value="1"/>
</dbReference>
<keyword evidence="1 7" id="KW-0853">WD repeat</keyword>
<gene>
    <name evidence="8" type="ORF">BJG266_LOCUS3044</name>
    <name evidence="9" type="ORF">QVE165_LOCUS2574</name>
    <name evidence="10" type="ORF">QVE165_LOCUS4988</name>
</gene>
<dbReference type="PROSITE" id="PS00678">
    <property type="entry name" value="WD_REPEATS_1"/>
    <property type="match status" value="1"/>
</dbReference>
<dbReference type="Proteomes" id="UP000663877">
    <property type="component" value="Unassembled WGS sequence"/>
</dbReference>
<dbReference type="SUPFAM" id="SSF50978">
    <property type="entry name" value="WD40 repeat-like"/>
    <property type="match status" value="1"/>
</dbReference>
<dbReference type="Proteomes" id="UP000663832">
    <property type="component" value="Unassembled WGS sequence"/>
</dbReference>
<dbReference type="EMBL" id="CAJNOM010000008">
    <property type="protein sequence ID" value="CAF0770454.1"/>
    <property type="molecule type" value="Genomic_DNA"/>
</dbReference>
<dbReference type="InterPro" id="IPR015943">
    <property type="entry name" value="WD40/YVTN_repeat-like_dom_sf"/>
</dbReference>
<feature type="repeat" description="WD" evidence="7">
    <location>
        <begin position="58"/>
        <end position="99"/>
    </location>
</feature>
<dbReference type="GO" id="GO:0003723">
    <property type="term" value="F:RNA binding"/>
    <property type="evidence" value="ECO:0007669"/>
    <property type="project" value="TreeGrafter"/>
</dbReference>
<organism evidence="9 11">
    <name type="scientific">Adineta steineri</name>
    <dbReference type="NCBI Taxonomy" id="433720"/>
    <lineage>
        <taxon>Eukaryota</taxon>
        <taxon>Metazoa</taxon>
        <taxon>Spiralia</taxon>
        <taxon>Gnathifera</taxon>
        <taxon>Rotifera</taxon>
        <taxon>Eurotatoria</taxon>
        <taxon>Bdelloidea</taxon>
        <taxon>Adinetida</taxon>
        <taxon>Adinetidae</taxon>
        <taxon>Adineta</taxon>
    </lineage>
</organism>
<dbReference type="PANTHER" id="PTHR19877">
    <property type="entry name" value="EUKARYOTIC TRANSLATION INITIATION FACTOR 3 SUBUNIT I"/>
    <property type="match status" value="1"/>
</dbReference>
<dbReference type="PROSITE" id="PS50082">
    <property type="entry name" value="WD_REPEATS_2"/>
    <property type="match status" value="3"/>
</dbReference>
<evidence type="ECO:0000256" key="1">
    <source>
        <dbReference type="ARBA" id="ARBA00022574"/>
    </source>
</evidence>
<dbReference type="SMART" id="SM00320">
    <property type="entry name" value="WD40"/>
    <property type="match status" value="7"/>
</dbReference>
<comment type="caution">
    <text evidence="9">The sequence shown here is derived from an EMBL/GenBank/DDBJ whole genome shotgun (WGS) entry which is preliminary data.</text>
</comment>
<feature type="repeat" description="WD" evidence="7">
    <location>
        <begin position="266"/>
        <end position="298"/>
    </location>
</feature>
<evidence type="ECO:0000313" key="11">
    <source>
        <dbReference type="Proteomes" id="UP000663832"/>
    </source>
</evidence>
<evidence type="ECO:0000313" key="9">
    <source>
        <dbReference type="EMBL" id="CAF0770454.1"/>
    </source>
</evidence>
<dbReference type="EMBL" id="CAJNOI010000007">
    <property type="protein sequence ID" value="CAF0761740.1"/>
    <property type="molecule type" value="Genomic_DNA"/>
</dbReference>
<evidence type="ECO:0000256" key="6">
    <source>
        <dbReference type="ARBA" id="ARBA00040390"/>
    </source>
</evidence>
<protein>
    <recommendedName>
        <fullName evidence="6">Serine-threonine kinase receptor-associated protein</fullName>
    </recommendedName>
</protein>
<dbReference type="InterPro" id="IPR001680">
    <property type="entry name" value="WD40_rpt"/>
</dbReference>
<keyword evidence="11" id="KW-1185">Reference proteome</keyword>
<dbReference type="AlphaFoldDB" id="A0A813QQL2"/>
<dbReference type="GO" id="GO:0032797">
    <property type="term" value="C:SMN complex"/>
    <property type="evidence" value="ECO:0007669"/>
    <property type="project" value="TreeGrafter"/>
</dbReference>
<dbReference type="InterPro" id="IPR020472">
    <property type="entry name" value="WD40_PAC1"/>
</dbReference>
<evidence type="ECO:0000256" key="3">
    <source>
        <dbReference type="ARBA" id="ARBA00022737"/>
    </source>
</evidence>
<dbReference type="InterPro" id="IPR019775">
    <property type="entry name" value="WD40_repeat_CS"/>
</dbReference>
<evidence type="ECO:0000256" key="4">
    <source>
        <dbReference type="ARBA" id="ARBA00023187"/>
    </source>
</evidence>
<proteinExistence type="inferred from homology"/>
<dbReference type="InterPro" id="IPR036322">
    <property type="entry name" value="WD40_repeat_dom_sf"/>
</dbReference>
<keyword evidence="3" id="KW-0677">Repeat</keyword>
<comment type="similarity">
    <text evidence="5">Belongs to the WD repeat STRAP family.</text>
</comment>
<evidence type="ECO:0000256" key="7">
    <source>
        <dbReference type="PROSITE-ProRule" id="PRU00221"/>
    </source>
</evidence>
<dbReference type="OrthoDB" id="200206at2759"/>
<reference evidence="9" key="1">
    <citation type="submission" date="2021-02" db="EMBL/GenBank/DDBJ databases">
        <authorList>
            <person name="Nowell W R."/>
        </authorList>
    </citation>
    <scope>NUCLEOTIDE SEQUENCE</scope>
</reference>
<dbReference type="EMBL" id="CAJNOM010000019">
    <property type="protein sequence ID" value="CAF0815759.1"/>
    <property type="molecule type" value="Genomic_DNA"/>
</dbReference>
<dbReference type="Pfam" id="PF00400">
    <property type="entry name" value="WD40"/>
    <property type="match status" value="4"/>
</dbReference>
<feature type="repeat" description="WD" evidence="7">
    <location>
        <begin position="143"/>
        <end position="183"/>
    </location>
</feature>
<dbReference type="PROSITE" id="PS50294">
    <property type="entry name" value="WD_REPEATS_REGION"/>
    <property type="match status" value="2"/>
</dbReference>
<dbReference type="Gene3D" id="2.130.10.10">
    <property type="entry name" value="YVTN repeat-like/Quinoprotein amine dehydrogenase"/>
    <property type="match status" value="3"/>
</dbReference>
<dbReference type="CDD" id="cd00200">
    <property type="entry name" value="WD40"/>
    <property type="match status" value="1"/>
</dbReference>
<dbReference type="GO" id="GO:0000387">
    <property type="term" value="P:spliceosomal snRNP assembly"/>
    <property type="evidence" value="ECO:0007669"/>
    <property type="project" value="TreeGrafter"/>
</dbReference>